<evidence type="ECO:0000259" key="6">
    <source>
        <dbReference type="Pfam" id="PF23559"/>
    </source>
</evidence>
<dbReference type="InterPro" id="IPR027417">
    <property type="entry name" value="P-loop_NTPase"/>
</dbReference>
<dbReference type="Proteomes" id="UP000604825">
    <property type="component" value="Unassembled WGS sequence"/>
</dbReference>
<dbReference type="InterPro" id="IPR058922">
    <property type="entry name" value="WHD_DRP"/>
</dbReference>
<dbReference type="GO" id="GO:0043531">
    <property type="term" value="F:ADP binding"/>
    <property type="evidence" value="ECO:0007669"/>
    <property type="project" value="InterPro"/>
</dbReference>
<comment type="caution">
    <text evidence="8">The sequence shown here is derived from an EMBL/GenBank/DDBJ whole genome shotgun (WGS) entry which is preliminary data.</text>
</comment>
<dbReference type="Gene3D" id="3.40.50.300">
    <property type="entry name" value="P-loop containing nucleotide triphosphate hydrolases"/>
    <property type="match status" value="2"/>
</dbReference>
<name>A0A811RZF9_9POAL</name>
<evidence type="ECO:0000313" key="9">
    <source>
        <dbReference type="Proteomes" id="UP000604825"/>
    </source>
</evidence>
<organism evidence="8 9">
    <name type="scientific">Miscanthus lutarioriparius</name>
    <dbReference type="NCBI Taxonomy" id="422564"/>
    <lineage>
        <taxon>Eukaryota</taxon>
        <taxon>Viridiplantae</taxon>
        <taxon>Streptophyta</taxon>
        <taxon>Embryophyta</taxon>
        <taxon>Tracheophyta</taxon>
        <taxon>Spermatophyta</taxon>
        <taxon>Magnoliopsida</taxon>
        <taxon>Liliopsida</taxon>
        <taxon>Poales</taxon>
        <taxon>Poaceae</taxon>
        <taxon>PACMAD clade</taxon>
        <taxon>Panicoideae</taxon>
        <taxon>Andropogonodae</taxon>
        <taxon>Andropogoneae</taxon>
        <taxon>Saccharinae</taxon>
        <taxon>Miscanthus</taxon>
    </lineage>
</organism>
<dbReference type="OrthoDB" id="638840at2759"/>
<keyword evidence="1" id="KW-0433">Leucine-rich repeat</keyword>
<accession>A0A811RZF9</accession>
<feature type="domain" description="NB-ARC" evidence="5">
    <location>
        <begin position="192"/>
        <end position="279"/>
    </location>
</feature>
<dbReference type="Pfam" id="PF25019">
    <property type="entry name" value="LRR_R13L1-DRL21"/>
    <property type="match status" value="1"/>
</dbReference>
<dbReference type="PANTHER" id="PTHR36766:SF64">
    <property type="entry name" value="OS12G0206100 PROTEIN"/>
    <property type="match status" value="1"/>
</dbReference>
<sequence length="1006" mass="113753">MRQRAEKIPPGQRDRLEQWARRLKSAFYDAEDILDVADYHRLEKQVMSQSGTKSAITINRVKQITSGKNRKLKNALKKLENIIEEGSQLLSPLASTITSGSSSNDISDPANSAARIATTSSVTGFIIGRDKERDDIRRMLHESVSEPASSNSKCYSVIGIYGIAGSGKTTLAQHVCTFERTENYFKPIMWIQMKLEEALRGKRFLLVLDDVWTAKDDKDEYQLDQLLSPLEVGNTGSKVLLTTRFVDAAKYLRCHSPILIPDLNEMDFFHLFMHYALHDTNLGDQESETFKIIGGKIAKKLKSIFPQGDKFGRAELVGLWMTEGFIKTTGTVEEMEYIAHGYFDELVSCSFLQTGKYTNSTNENEWVTTHDLLHELATMVAGNDCTRIDGSEMKQFPPDVRHLFVRLNEPMKFIKQICKLENLRTLIITSIEGLTIITIQEFEGILKKLKKLSVVHVPLQGKMVKIPACICDLKHLHSLTINAFTNSLYSQIHLPRHFDKLYHLQTLELQGEGFLEFSNVKNMSSMNSLRHVKNSRHRLFHFSKVSCFPGVAEMKSLQELSDFRVRKEKGYELQQLEGLNHLCGSLRISGLENVESKERALEAKLSDKKYLTTLILEWPLQPSSQHPDLEAEVIEGLCPPSQLTKLVIYGYRGWKCPSWLEQKFSSLRCLELEHCVNLEALPDISELFIHLDELRLIALHKLKKLPRLPDSLKSLAIHICEAIVETCVEDVKLMRAIPCEVMMSLTMLQTLKIINCAQFTCLQGLNYLISLQHLTIMKCPNLLMTLEEAEKVQCLVRITVDDIPLVPRLMSRKGFSSLRILSIEQSNELREEEILQQFPSLATLYFDWCQLSSLPENLGTLPQLQNLFLRWCPNVRSLPTLPVSLQSFILHDCDKSFMKSCQTADDPNWQKITHVRTKQFIQGEPAEIRKCQRSLRPYQRRGGMGAGRTCGGTTARLPGGGPVEPHGWLAAAAAGSSGSGWKATPRRRRGGFRFGGGEAAGEEAGV</sequence>
<feature type="region of interest" description="Disordered" evidence="4">
    <location>
        <begin position="975"/>
        <end position="1006"/>
    </location>
</feature>
<dbReference type="InterPro" id="IPR056789">
    <property type="entry name" value="LRR_R13L1-DRL21"/>
</dbReference>
<dbReference type="InterPro" id="IPR032675">
    <property type="entry name" value="LRR_dom_sf"/>
</dbReference>
<proteinExistence type="predicted"/>
<evidence type="ECO:0000313" key="8">
    <source>
        <dbReference type="EMBL" id="CAD6334659.1"/>
    </source>
</evidence>
<dbReference type="SUPFAM" id="SSF52058">
    <property type="entry name" value="L domain-like"/>
    <property type="match status" value="2"/>
</dbReference>
<feature type="domain" description="R13L1/DRL21-like LRR repeat region" evidence="7">
    <location>
        <begin position="573"/>
        <end position="696"/>
    </location>
</feature>
<feature type="domain" description="Disease resistance protein winged helix" evidence="6">
    <location>
        <begin position="304"/>
        <end position="377"/>
    </location>
</feature>
<dbReference type="AlphaFoldDB" id="A0A811RZF9"/>
<evidence type="ECO:0000259" key="7">
    <source>
        <dbReference type="Pfam" id="PF25019"/>
    </source>
</evidence>
<dbReference type="SUPFAM" id="SSF52540">
    <property type="entry name" value="P-loop containing nucleoside triphosphate hydrolases"/>
    <property type="match status" value="1"/>
</dbReference>
<dbReference type="Pfam" id="PF00931">
    <property type="entry name" value="NB-ARC"/>
    <property type="match status" value="1"/>
</dbReference>
<dbReference type="PANTHER" id="PTHR36766">
    <property type="entry name" value="PLANT BROAD-SPECTRUM MILDEW RESISTANCE PROTEIN RPW8"/>
    <property type="match status" value="1"/>
</dbReference>
<keyword evidence="2" id="KW-0611">Plant defense</keyword>
<evidence type="ECO:0000259" key="5">
    <source>
        <dbReference type="Pfam" id="PF00931"/>
    </source>
</evidence>
<dbReference type="InterPro" id="IPR002182">
    <property type="entry name" value="NB-ARC"/>
</dbReference>
<evidence type="ECO:0008006" key="10">
    <source>
        <dbReference type="Google" id="ProtNLM"/>
    </source>
</evidence>
<evidence type="ECO:0000256" key="1">
    <source>
        <dbReference type="ARBA" id="ARBA00022614"/>
    </source>
</evidence>
<protein>
    <recommendedName>
        <fullName evidence="10">NB-ARC domain-containing protein</fullName>
    </recommendedName>
</protein>
<dbReference type="Gene3D" id="3.80.10.10">
    <property type="entry name" value="Ribonuclease Inhibitor"/>
    <property type="match status" value="2"/>
</dbReference>
<evidence type="ECO:0000256" key="4">
    <source>
        <dbReference type="SAM" id="MobiDB-lite"/>
    </source>
</evidence>
<reference evidence="8" key="1">
    <citation type="submission" date="2020-10" db="EMBL/GenBank/DDBJ databases">
        <authorList>
            <person name="Han B."/>
            <person name="Lu T."/>
            <person name="Zhao Q."/>
            <person name="Huang X."/>
            <person name="Zhao Y."/>
        </authorList>
    </citation>
    <scope>NUCLEOTIDE SEQUENCE</scope>
</reference>
<dbReference type="EMBL" id="CAJGYO010000017">
    <property type="protein sequence ID" value="CAD6334659.1"/>
    <property type="molecule type" value="Genomic_DNA"/>
</dbReference>
<dbReference type="PRINTS" id="PR00364">
    <property type="entry name" value="DISEASERSIST"/>
</dbReference>
<evidence type="ECO:0000256" key="2">
    <source>
        <dbReference type="ARBA" id="ARBA00022821"/>
    </source>
</evidence>
<dbReference type="Pfam" id="PF23559">
    <property type="entry name" value="WHD_DRP"/>
    <property type="match status" value="1"/>
</dbReference>
<keyword evidence="9" id="KW-1185">Reference proteome</keyword>
<keyword evidence="3" id="KW-0175">Coiled coil</keyword>
<gene>
    <name evidence="8" type="ORF">NCGR_LOCUS58757</name>
</gene>
<evidence type="ECO:0000256" key="3">
    <source>
        <dbReference type="SAM" id="Coils"/>
    </source>
</evidence>
<feature type="coiled-coil region" evidence="3">
    <location>
        <begin position="62"/>
        <end position="89"/>
    </location>
</feature>